<evidence type="ECO:0000256" key="2">
    <source>
        <dbReference type="ARBA" id="ARBA00004651"/>
    </source>
</evidence>
<evidence type="ECO:0000256" key="5">
    <source>
        <dbReference type="ARBA" id="ARBA00022553"/>
    </source>
</evidence>
<dbReference type="OrthoDB" id="9762826at2"/>
<dbReference type="SMART" id="SM00387">
    <property type="entry name" value="HATPase_c"/>
    <property type="match status" value="1"/>
</dbReference>
<dbReference type="PANTHER" id="PTHR45528">
    <property type="entry name" value="SENSOR HISTIDINE KINASE CPXA"/>
    <property type="match status" value="1"/>
</dbReference>
<evidence type="ECO:0000256" key="14">
    <source>
        <dbReference type="SAM" id="Coils"/>
    </source>
</evidence>
<dbReference type="Pfam" id="PF00512">
    <property type="entry name" value="HisKA"/>
    <property type="match status" value="1"/>
</dbReference>
<reference evidence="18" key="1">
    <citation type="submission" date="2009-07" db="EMBL/GenBank/DDBJ databases">
        <authorList>
            <person name="Weinstock G."/>
            <person name="Sodergren E."/>
            <person name="Clifton S."/>
            <person name="Fulton L."/>
            <person name="Fulton B."/>
            <person name="Courtney L."/>
            <person name="Fronick C."/>
            <person name="Harrison M."/>
            <person name="Strong C."/>
            <person name="Farmer C."/>
            <person name="Delahaunty K."/>
            <person name="Markovic C."/>
            <person name="Hall O."/>
            <person name="Minx P."/>
            <person name="Tomlinson C."/>
            <person name="Mitreva M."/>
            <person name="Nelson J."/>
            <person name="Hou S."/>
            <person name="Wollam A."/>
            <person name="Pepin K.H."/>
            <person name="Johnson M."/>
            <person name="Bhonagiri V."/>
            <person name="Nash W.E."/>
            <person name="Warren W."/>
            <person name="Chinwalla A."/>
            <person name="Mardis E.R."/>
            <person name="Wilson R.K."/>
        </authorList>
    </citation>
    <scope>NUCLEOTIDE SEQUENCE [LARGE SCALE GENOMIC DNA]</scope>
    <source>
        <strain evidence="18">DSM 14469</strain>
    </source>
</reference>
<name>C6LAB2_9FIRM</name>
<feature type="domain" description="Histidine kinase" evidence="16">
    <location>
        <begin position="278"/>
        <end position="494"/>
    </location>
</feature>
<dbReference type="Gene3D" id="3.30.565.10">
    <property type="entry name" value="Histidine kinase-like ATPase, C-terminal domain"/>
    <property type="match status" value="1"/>
</dbReference>
<evidence type="ECO:0000256" key="11">
    <source>
        <dbReference type="ARBA" id="ARBA00022989"/>
    </source>
</evidence>
<feature type="coiled-coil region" evidence="14">
    <location>
        <begin position="241"/>
        <end position="268"/>
    </location>
</feature>
<keyword evidence="9 18" id="KW-0418">Kinase</keyword>
<comment type="subcellular location">
    <subcellularLocation>
        <location evidence="2">Cell membrane</location>
        <topology evidence="2">Multi-pass membrane protein</topology>
    </subcellularLocation>
</comment>
<dbReference type="GO" id="GO:0005524">
    <property type="term" value="F:ATP binding"/>
    <property type="evidence" value="ECO:0007669"/>
    <property type="project" value="UniProtKB-KW"/>
</dbReference>
<comment type="caution">
    <text evidence="18">The sequence shown here is derived from an EMBL/GenBank/DDBJ whole genome shotgun (WGS) entry which is preliminary data.</text>
</comment>
<dbReference type="GO" id="GO:0005886">
    <property type="term" value="C:plasma membrane"/>
    <property type="evidence" value="ECO:0007669"/>
    <property type="project" value="UniProtKB-SubCell"/>
</dbReference>
<feature type="domain" description="HAMP" evidence="17">
    <location>
        <begin position="197"/>
        <end position="249"/>
    </location>
</feature>
<evidence type="ECO:0000256" key="15">
    <source>
        <dbReference type="SAM" id="Phobius"/>
    </source>
</evidence>
<dbReference type="InterPro" id="IPR005467">
    <property type="entry name" value="His_kinase_dom"/>
</dbReference>
<organism evidence="18 19">
    <name type="scientific">Marvinbryantia formatexigens DSM 14469</name>
    <dbReference type="NCBI Taxonomy" id="478749"/>
    <lineage>
        <taxon>Bacteria</taxon>
        <taxon>Bacillati</taxon>
        <taxon>Bacillota</taxon>
        <taxon>Clostridia</taxon>
        <taxon>Lachnospirales</taxon>
        <taxon>Lachnospiraceae</taxon>
        <taxon>Marvinbryantia</taxon>
    </lineage>
</organism>
<dbReference type="InterPro" id="IPR050398">
    <property type="entry name" value="HssS/ArlS-like"/>
</dbReference>
<evidence type="ECO:0000256" key="7">
    <source>
        <dbReference type="ARBA" id="ARBA00022692"/>
    </source>
</evidence>
<dbReference type="EC" id="2.7.13.3" evidence="3"/>
<evidence type="ECO:0000259" key="16">
    <source>
        <dbReference type="PROSITE" id="PS50109"/>
    </source>
</evidence>
<dbReference type="Gene3D" id="6.10.340.10">
    <property type="match status" value="1"/>
</dbReference>
<keyword evidence="11 15" id="KW-1133">Transmembrane helix</keyword>
<dbReference type="Gene3D" id="1.10.287.130">
    <property type="match status" value="1"/>
</dbReference>
<dbReference type="GO" id="GO:0000155">
    <property type="term" value="F:phosphorelay sensor kinase activity"/>
    <property type="evidence" value="ECO:0007669"/>
    <property type="project" value="InterPro"/>
</dbReference>
<evidence type="ECO:0000256" key="12">
    <source>
        <dbReference type="ARBA" id="ARBA00023012"/>
    </source>
</evidence>
<dbReference type="Proteomes" id="UP000005561">
    <property type="component" value="Unassembled WGS sequence"/>
</dbReference>
<dbReference type="SUPFAM" id="SSF47384">
    <property type="entry name" value="Homodimeric domain of signal transducing histidine kinase"/>
    <property type="match status" value="1"/>
</dbReference>
<dbReference type="AlphaFoldDB" id="C6LAB2"/>
<dbReference type="FunFam" id="1.10.287.130:FF:000001">
    <property type="entry name" value="Two-component sensor histidine kinase"/>
    <property type="match status" value="1"/>
</dbReference>
<feature type="transmembrane region" description="Helical" evidence="15">
    <location>
        <begin position="9"/>
        <end position="32"/>
    </location>
</feature>
<protein>
    <recommendedName>
        <fullName evidence="3">histidine kinase</fullName>
        <ecNumber evidence="3">2.7.13.3</ecNumber>
    </recommendedName>
</protein>
<keyword evidence="4" id="KW-1003">Cell membrane</keyword>
<keyword evidence="5" id="KW-0597">Phosphoprotein</keyword>
<keyword evidence="12" id="KW-0902">Two-component regulatory system</keyword>
<proteinExistence type="predicted"/>
<dbReference type="SMART" id="SM00388">
    <property type="entry name" value="HisKA"/>
    <property type="match status" value="1"/>
</dbReference>
<dbReference type="SUPFAM" id="SSF158472">
    <property type="entry name" value="HAMP domain-like"/>
    <property type="match status" value="1"/>
</dbReference>
<evidence type="ECO:0000256" key="9">
    <source>
        <dbReference type="ARBA" id="ARBA00022777"/>
    </source>
</evidence>
<dbReference type="RefSeq" id="WP_006860354.1">
    <property type="nucleotide sequence ID" value="NZ_ACCL02000002.1"/>
</dbReference>
<dbReference type="EMBL" id="ACCL02000002">
    <property type="protein sequence ID" value="EET62519.1"/>
    <property type="molecule type" value="Genomic_DNA"/>
</dbReference>
<keyword evidence="10" id="KW-0067">ATP-binding</keyword>
<dbReference type="PANTHER" id="PTHR45528:SF1">
    <property type="entry name" value="SENSOR HISTIDINE KINASE CPXA"/>
    <property type="match status" value="1"/>
</dbReference>
<dbReference type="CDD" id="cd06225">
    <property type="entry name" value="HAMP"/>
    <property type="match status" value="1"/>
</dbReference>
<keyword evidence="19" id="KW-1185">Reference proteome</keyword>
<dbReference type="Pfam" id="PF02518">
    <property type="entry name" value="HATPase_c"/>
    <property type="match status" value="1"/>
</dbReference>
<evidence type="ECO:0000256" key="1">
    <source>
        <dbReference type="ARBA" id="ARBA00000085"/>
    </source>
</evidence>
<evidence type="ECO:0000313" key="19">
    <source>
        <dbReference type="Proteomes" id="UP000005561"/>
    </source>
</evidence>
<dbReference type="PROSITE" id="PS50109">
    <property type="entry name" value="HIS_KIN"/>
    <property type="match status" value="1"/>
</dbReference>
<keyword evidence="13 15" id="KW-0472">Membrane</keyword>
<dbReference type="SMART" id="SM00304">
    <property type="entry name" value="HAMP"/>
    <property type="match status" value="1"/>
</dbReference>
<evidence type="ECO:0000256" key="8">
    <source>
        <dbReference type="ARBA" id="ARBA00022741"/>
    </source>
</evidence>
<dbReference type="InterPro" id="IPR003660">
    <property type="entry name" value="HAMP_dom"/>
</dbReference>
<dbReference type="CDD" id="cd00082">
    <property type="entry name" value="HisKA"/>
    <property type="match status" value="1"/>
</dbReference>
<dbReference type="PROSITE" id="PS50885">
    <property type="entry name" value="HAMP"/>
    <property type="match status" value="1"/>
</dbReference>
<dbReference type="InterPro" id="IPR036890">
    <property type="entry name" value="HATPase_C_sf"/>
</dbReference>
<keyword evidence="8" id="KW-0547">Nucleotide-binding</keyword>
<dbReference type="SUPFAM" id="SSF55874">
    <property type="entry name" value="ATPase domain of HSP90 chaperone/DNA topoisomerase II/histidine kinase"/>
    <property type="match status" value="1"/>
</dbReference>
<evidence type="ECO:0000256" key="10">
    <source>
        <dbReference type="ARBA" id="ARBA00022840"/>
    </source>
</evidence>
<evidence type="ECO:0000313" key="18">
    <source>
        <dbReference type="EMBL" id="EET62519.1"/>
    </source>
</evidence>
<keyword evidence="14" id="KW-0175">Coiled coil</keyword>
<gene>
    <name evidence="18" type="ORF">BRYFOR_05554</name>
</gene>
<dbReference type="InterPro" id="IPR036097">
    <property type="entry name" value="HisK_dim/P_sf"/>
</dbReference>
<evidence type="ECO:0000256" key="3">
    <source>
        <dbReference type="ARBA" id="ARBA00012438"/>
    </source>
</evidence>
<keyword evidence="6" id="KW-0808">Transferase</keyword>
<dbReference type="eggNOG" id="COG5002">
    <property type="taxonomic scope" value="Bacteria"/>
</dbReference>
<evidence type="ECO:0000256" key="6">
    <source>
        <dbReference type="ARBA" id="ARBA00022679"/>
    </source>
</evidence>
<evidence type="ECO:0000256" key="4">
    <source>
        <dbReference type="ARBA" id="ARBA00022475"/>
    </source>
</evidence>
<dbReference type="InterPro" id="IPR003594">
    <property type="entry name" value="HATPase_dom"/>
</dbReference>
<accession>C6LAB2</accession>
<comment type="catalytic activity">
    <reaction evidence="1">
        <text>ATP + protein L-histidine = ADP + protein N-phospho-L-histidine.</text>
        <dbReference type="EC" id="2.7.13.3"/>
    </reaction>
</comment>
<sequence length="496" mass="56765">MKHSIKTQLIISFAGLIGVMLALNLLINNLFLEKFYIRQKESNLIEIYNEINRVEDYADYQGDAFDRNFRRISGTNNVDLVILYVDTNGSAWAVYQSQEDKIMFARIQGYLYGFNLLDDERDVLLQTSSYSIQKFKDSADSTEYLEAWGKLDNGCYLLMRIPLQSIVENVKISNQFTFYIIIAASLLSILLVWCISKKISDPIQELTILSRRMANLEFDAKYTSGGKNEIGELGKNFNHMSETLEKTISELKTANNELQKDIEKKTQIDEMRKEFLSNVSHELKTPIALIQGYAEGLQECINDDEQSREFYCEVIMDEASKMNNMVKKLLSLNQLEFGNDVVNMVRFDLTELLGGVVQSTRILAEQKNVSVQFDEQAPVYVWGDEFKLEEVVTNYVSNALNHVNEGGRIEVSVGRQGDKVRTSVFNTGSHIPEEDLEKVWIKFYKVDKARTREYGGSGIGLSIVKAIMESMHQQYGVYNCEDGVCFWFELDCSKGE</sequence>
<feature type="transmembrane region" description="Helical" evidence="15">
    <location>
        <begin position="176"/>
        <end position="195"/>
    </location>
</feature>
<dbReference type="STRING" id="168384.SAMN05660368_02184"/>
<dbReference type="Pfam" id="PF00672">
    <property type="entry name" value="HAMP"/>
    <property type="match status" value="1"/>
</dbReference>
<evidence type="ECO:0000259" key="17">
    <source>
        <dbReference type="PROSITE" id="PS50885"/>
    </source>
</evidence>
<dbReference type="InterPro" id="IPR003661">
    <property type="entry name" value="HisK_dim/P_dom"/>
</dbReference>
<evidence type="ECO:0000256" key="13">
    <source>
        <dbReference type="ARBA" id="ARBA00023136"/>
    </source>
</evidence>
<keyword evidence="7 15" id="KW-0812">Transmembrane</keyword>